<feature type="signal peptide" evidence="3">
    <location>
        <begin position="1"/>
        <end position="19"/>
    </location>
</feature>
<dbReference type="RefSeq" id="XP_022295706.1">
    <property type="nucleotide sequence ID" value="XM_022439998.1"/>
</dbReference>
<accession>A0A8B8AX49</accession>
<keyword evidence="2" id="KW-1015">Disulfide bond</keyword>
<dbReference type="Proteomes" id="UP000694844">
    <property type="component" value="Chromosome 1"/>
</dbReference>
<reference evidence="6" key="2">
    <citation type="submission" date="2025-08" db="UniProtKB">
        <authorList>
            <consortium name="RefSeq"/>
        </authorList>
    </citation>
    <scope>IDENTIFICATION</scope>
    <source>
        <tissue evidence="6">Whole sample</tissue>
    </source>
</reference>
<dbReference type="InterPro" id="IPR018378">
    <property type="entry name" value="C-type_lectin_CS"/>
</dbReference>
<dbReference type="SMART" id="SM00034">
    <property type="entry name" value="CLECT"/>
    <property type="match status" value="1"/>
</dbReference>
<dbReference type="GeneID" id="111105619"/>
<keyword evidence="3" id="KW-0732">Signal</keyword>
<feature type="chain" id="PRO_5034503628" evidence="3">
    <location>
        <begin position="20"/>
        <end position="173"/>
    </location>
</feature>
<dbReference type="GO" id="GO:0030246">
    <property type="term" value="F:carbohydrate binding"/>
    <property type="evidence" value="ECO:0007669"/>
    <property type="project" value="UniProtKB-KW"/>
</dbReference>
<dbReference type="InterPro" id="IPR016186">
    <property type="entry name" value="C-type_lectin-like/link_sf"/>
</dbReference>
<evidence type="ECO:0000313" key="6">
    <source>
        <dbReference type="RefSeq" id="XP_022295706.1"/>
    </source>
</evidence>
<protein>
    <submittedName>
        <fullName evidence="6">Perlucin-like protein isoform X2</fullName>
    </submittedName>
</protein>
<dbReference type="CDD" id="cd03590">
    <property type="entry name" value="CLECT_DC-SIGN_like"/>
    <property type="match status" value="1"/>
</dbReference>
<proteinExistence type="predicted"/>
<dbReference type="SUPFAM" id="SSF56436">
    <property type="entry name" value="C-type lectin-like"/>
    <property type="match status" value="1"/>
</dbReference>
<dbReference type="InterPro" id="IPR033989">
    <property type="entry name" value="CD209-like_CTLD"/>
</dbReference>
<dbReference type="PROSITE" id="PS00615">
    <property type="entry name" value="C_TYPE_LECTIN_1"/>
    <property type="match status" value="1"/>
</dbReference>
<dbReference type="InterPro" id="IPR050111">
    <property type="entry name" value="C-type_lectin/snaclec_domain"/>
</dbReference>
<gene>
    <name evidence="6" type="primary">LOC111105619</name>
</gene>
<dbReference type="PANTHER" id="PTHR22803">
    <property type="entry name" value="MANNOSE, PHOSPHOLIPASE, LECTIN RECEPTOR RELATED"/>
    <property type="match status" value="1"/>
</dbReference>
<dbReference type="InterPro" id="IPR016187">
    <property type="entry name" value="CTDL_fold"/>
</dbReference>
<sequence length="173" mass="19774">MLPRHFLLLFIIIVDKGSTQDPTNCRQSWKLFQESCYYFGTQKATWPEAEAYCWSMNAALVEIETEGESNYVESQLRSIHKHASDSTADQSEVSYWLGGNDIEIEGVFKWVKSDLPMTYTDWSPGQPDDAGGEDCVELRGAFQYHWNDLPCNIPHHFICEAPAFEDIINIIGK</sequence>
<organism evidence="5 6">
    <name type="scientific">Crassostrea virginica</name>
    <name type="common">Eastern oyster</name>
    <dbReference type="NCBI Taxonomy" id="6565"/>
    <lineage>
        <taxon>Eukaryota</taxon>
        <taxon>Metazoa</taxon>
        <taxon>Spiralia</taxon>
        <taxon>Lophotrochozoa</taxon>
        <taxon>Mollusca</taxon>
        <taxon>Bivalvia</taxon>
        <taxon>Autobranchia</taxon>
        <taxon>Pteriomorphia</taxon>
        <taxon>Ostreida</taxon>
        <taxon>Ostreoidea</taxon>
        <taxon>Ostreidae</taxon>
        <taxon>Crassostrea</taxon>
    </lineage>
</organism>
<evidence type="ECO:0000256" key="3">
    <source>
        <dbReference type="SAM" id="SignalP"/>
    </source>
</evidence>
<keyword evidence="5" id="KW-1185">Reference proteome</keyword>
<feature type="domain" description="C-type lectin" evidence="4">
    <location>
        <begin position="32"/>
        <end position="160"/>
    </location>
</feature>
<keyword evidence="1" id="KW-0430">Lectin</keyword>
<dbReference type="AlphaFoldDB" id="A0A8B8AX49"/>
<name>A0A8B8AX49_CRAVI</name>
<dbReference type="PROSITE" id="PS50041">
    <property type="entry name" value="C_TYPE_LECTIN_2"/>
    <property type="match status" value="1"/>
</dbReference>
<dbReference type="OrthoDB" id="6051775at2759"/>
<evidence type="ECO:0000256" key="2">
    <source>
        <dbReference type="ARBA" id="ARBA00023157"/>
    </source>
</evidence>
<reference evidence="5" key="1">
    <citation type="submission" date="2024-06" db="UniProtKB">
        <authorList>
            <consortium name="RefSeq"/>
        </authorList>
    </citation>
    <scope>NUCLEOTIDE SEQUENCE [LARGE SCALE GENOMIC DNA]</scope>
</reference>
<dbReference type="Pfam" id="PF00059">
    <property type="entry name" value="Lectin_C"/>
    <property type="match status" value="1"/>
</dbReference>
<evidence type="ECO:0000256" key="1">
    <source>
        <dbReference type="ARBA" id="ARBA00022734"/>
    </source>
</evidence>
<evidence type="ECO:0000259" key="4">
    <source>
        <dbReference type="PROSITE" id="PS50041"/>
    </source>
</evidence>
<dbReference type="Gene3D" id="3.10.100.10">
    <property type="entry name" value="Mannose-Binding Protein A, subunit A"/>
    <property type="match status" value="1"/>
</dbReference>
<evidence type="ECO:0000313" key="5">
    <source>
        <dbReference type="Proteomes" id="UP000694844"/>
    </source>
</evidence>
<dbReference type="InterPro" id="IPR001304">
    <property type="entry name" value="C-type_lectin-like"/>
</dbReference>